<dbReference type="GO" id="GO:0006313">
    <property type="term" value="P:DNA transposition"/>
    <property type="evidence" value="ECO:0007669"/>
    <property type="project" value="InterPro"/>
</dbReference>
<gene>
    <name evidence="3" type="ORF">EXJ73_11090</name>
</gene>
<comment type="caution">
    <text evidence="3">The sequence shown here is derived from an EMBL/GenBank/DDBJ whole genome shotgun (WGS) entry which is preliminary data.</text>
</comment>
<reference evidence="3" key="1">
    <citation type="submission" date="2019-02" db="EMBL/GenBank/DDBJ databases">
        <title>Draft genome of the type strain Pelomonas aquatica CCUG 52575T.</title>
        <authorList>
            <person name="Gomila M."/>
            <person name="Lalucat J."/>
        </authorList>
    </citation>
    <scope>NUCLEOTIDE SEQUENCE</scope>
    <source>
        <strain evidence="3">CCUG 52575</strain>
    </source>
</reference>
<dbReference type="Pfam" id="PF01526">
    <property type="entry name" value="DDE_Tnp_Tn3"/>
    <property type="match status" value="1"/>
</dbReference>
<accession>A0A9X4LGG9</accession>
<keyword evidence="4" id="KW-1185">Reference proteome</keyword>
<proteinExistence type="predicted"/>
<feature type="region of interest" description="Disordered" evidence="1">
    <location>
        <begin position="1"/>
        <end position="27"/>
    </location>
</feature>
<dbReference type="GO" id="GO:0004803">
    <property type="term" value="F:transposase activity"/>
    <property type="evidence" value="ECO:0007669"/>
    <property type="project" value="InterPro"/>
</dbReference>
<evidence type="ECO:0000256" key="1">
    <source>
        <dbReference type="SAM" id="MobiDB-lite"/>
    </source>
</evidence>
<organism evidence="3 4">
    <name type="scientific">Pelomonas aquatica</name>
    <dbReference type="NCBI Taxonomy" id="431058"/>
    <lineage>
        <taxon>Bacteria</taxon>
        <taxon>Pseudomonadati</taxon>
        <taxon>Pseudomonadota</taxon>
        <taxon>Betaproteobacteria</taxon>
        <taxon>Burkholderiales</taxon>
        <taxon>Sphaerotilaceae</taxon>
        <taxon>Roseateles</taxon>
    </lineage>
</organism>
<evidence type="ECO:0000313" key="4">
    <source>
        <dbReference type="Proteomes" id="UP001152766"/>
    </source>
</evidence>
<evidence type="ECO:0000313" key="3">
    <source>
        <dbReference type="EMBL" id="MDG0863017.1"/>
    </source>
</evidence>
<dbReference type="AlphaFoldDB" id="A0A9X4LGG9"/>
<evidence type="ECO:0000259" key="2">
    <source>
        <dbReference type="Pfam" id="PF01526"/>
    </source>
</evidence>
<dbReference type="Proteomes" id="UP001152766">
    <property type="component" value="Unassembled WGS sequence"/>
</dbReference>
<name>A0A9X4LGG9_9BURK</name>
<sequence>MWKPPSRRRRSMLRPSLAEDPPDTRQHSIAVHGVETYNATRESDEMRLSILAVDTHGYTNPAMAVAKGLGFDLRPRLRNLSERKPFVLRGSDALESLELAAT</sequence>
<protein>
    <recommendedName>
        <fullName evidence="2">Tn3 transposase DDE domain-containing protein</fullName>
    </recommendedName>
</protein>
<feature type="domain" description="Tn3 transposase DDE" evidence="2">
    <location>
        <begin position="41"/>
        <end position="97"/>
    </location>
</feature>
<dbReference type="InterPro" id="IPR002513">
    <property type="entry name" value="Tn3_Tnp_DDE_dom"/>
</dbReference>
<feature type="compositionally biased region" description="Basic residues" evidence="1">
    <location>
        <begin position="1"/>
        <end position="12"/>
    </location>
</feature>
<dbReference type="EMBL" id="SGUG01000014">
    <property type="protein sequence ID" value="MDG0863017.1"/>
    <property type="molecule type" value="Genomic_DNA"/>
</dbReference>